<reference evidence="2" key="1">
    <citation type="submission" date="2019-03" db="EMBL/GenBank/DDBJ databases">
        <title>Long read genome sequence of the mycoparasitic Pythium oligandrum ATCC 38472 isolated from sugarbeet rhizosphere.</title>
        <authorList>
            <person name="Gaulin E."/>
        </authorList>
    </citation>
    <scope>NUCLEOTIDE SEQUENCE</scope>
    <source>
        <strain evidence="2">ATCC 38472_TT</strain>
    </source>
</reference>
<dbReference type="Proteomes" id="UP000794436">
    <property type="component" value="Unassembled WGS sequence"/>
</dbReference>
<proteinExistence type="predicted"/>
<sequence>METPSATVSIDASDVTTTKNDLVGKLGWLDAMWGGVLISPEAIIVLMEPIDLDKPSSLEGKRDPSRTRYRTTKSLFPSTQAEQKRKRQARNRINVRRLYYRNKTRLIALRQEARGLEAVLRSLEASLPRRRRLEALAALLTETATLEREHGRLVSTLDQYRRFHAHLPVTVAQHTATPYAAPSEPANTRVDKCASESEIALGDYPWCG</sequence>
<comment type="caution">
    <text evidence="2">The sequence shown here is derived from an EMBL/GenBank/DDBJ whole genome shotgun (WGS) entry which is preliminary data.</text>
</comment>
<name>A0A8K1C450_PYTOL</name>
<dbReference type="AlphaFoldDB" id="A0A8K1C450"/>
<accession>A0A8K1C450</accession>
<feature type="compositionally biased region" description="Basic and acidic residues" evidence="1">
    <location>
        <begin position="55"/>
        <end position="66"/>
    </location>
</feature>
<evidence type="ECO:0000313" key="2">
    <source>
        <dbReference type="EMBL" id="TMW56060.1"/>
    </source>
</evidence>
<dbReference type="EMBL" id="SPLM01000146">
    <property type="protein sequence ID" value="TMW56060.1"/>
    <property type="molecule type" value="Genomic_DNA"/>
</dbReference>
<gene>
    <name evidence="2" type="ORF">Poli38472_008708</name>
</gene>
<evidence type="ECO:0000313" key="3">
    <source>
        <dbReference type="Proteomes" id="UP000794436"/>
    </source>
</evidence>
<protein>
    <recommendedName>
        <fullName evidence="4">BZIP domain-containing protein</fullName>
    </recommendedName>
</protein>
<keyword evidence="3" id="KW-1185">Reference proteome</keyword>
<feature type="compositionally biased region" description="Polar residues" evidence="1">
    <location>
        <begin position="72"/>
        <end position="81"/>
    </location>
</feature>
<organism evidence="2 3">
    <name type="scientific">Pythium oligandrum</name>
    <name type="common">Mycoparasitic fungus</name>
    <dbReference type="NCBI Taxonomy" id="41045"/>
    <lineage>
        <taxon>Eukaryota</taxon>
        <taxon>Sar</taxon>
        <taxon>Stramenopiles</taxon>
        <taxon>Oomycota</taxon>
        <taxon>Peronosporomycetes</taxon>
        <taxon>Pythiales</taxon>
        <taxon>Pythiaceae</taxon>
        <taxon>Pythium</taxon>
    </lineage>
</organism>
<evidence type="ECO:0000256" key="1">
    <source>
        <dbReference type="SAM" id="MobiDB-lite"/>
    </source>
</evidence>
<feature type="region of interest" description="Disordered" evidence="1">
    <location>
        <begin position="55"/>
        <end position="89"/>
    </location>
</feature>
<evidence type="ECO:0008006" key="4">
    <source>
        <dbReference type="Google" id="ProtNLM"/>
    </source>
</evidence>